<name>A0ABS8ID95_9NOSO</name>
<proteinExistence type="predicted"/>
<protein>
    <recommendedName>
        <fullName evidence="3">Cyanopeptolin synthetase</fullName>
    </recommendedName>
</protein>
<evidence type="ECO:0000313" key="2">
    <source>
        <dbReference type="Proteomes" id="UP001199525"/>
    </source>
</evidence>
<comment type="caution">
    <text evidence="1">The sequence shown here is derived from an EMBL/GenBank/DDBJ whole genome shotgun (WGS) entry which is preliminary data.</text>
</comment>
<dbReference type="EMBL" id="JAIVFQ010000044">
    <property type="protein sequence ID" value="MCC5602132.1"/>
    <property type="molecule type" value="Genomic_DNA"/>
</dbReference>
<keyword evidence="2" id="KW-1185">Reference proteome</keyword>
<sequence length="58" mass="6563">MITVNISPKQQSSTEDFKNHLLEISQNTLDGNKIDELESLLSTEFTQGLPSDMEFNAY</sequence>
<accession>A0ABS8ID95</accession>
<gene>
    <name evidence="1" type="ORF">LC586_23765</name>
</gene>
<evidence type="ECO:0008006" key="3">
    <source>
        <dbReference type="Google" id="ProtNLM"/>
    </source>
</evidence>
<organism evidence="1 2">
    <name type="scientific">Nostoc favosum CHAB5714</name>
    <dbReference type="NCBI Taxonomy" id="2780399"/>
    <lineage>
        <taxon>Bacteria</taxon>
        <taxon>Bacillati</taxon>
        <taxon>Cyanobacteriota</taxon>
        <taxon>Cyanophyceae</taxon>
        <taxon>Nostocales</taxon>
        <taxon>Nostocaceae</taxon>
        <taxon>Nostoc</taxon>
        <taxon>Nostoc favosum</taxon>
    </lineage>
</organism>
<reference evidence="1 2" key="1">
    <citation type="journal article" date="2021" name="Microorganisms">
        <title>Genome Evolution of Filamentous Cyanobacterium Nostoc Species: From Facultative Symbiosis to Free Living.</title>
        <authorList>
            <person name="Huo D."/>
            <person name="Li H."/>
            <person name="Cai F."/>
            <person name="Guo X."/>
            <person name="Qiao Z."/>
            <person name="Wang W."/>
            <person name="Yu G."/>
            <person name="Li R."/>
        </authorList>
    </citation>
    <scope>NUCLEOTIDE SEQUENCE [LARGE SCALE GENOMIC DNA]</scope>
    <source>
        <strain evidence="1 2">CHAB 5714</strain>
    </source>
</reference>
<dbReference type="Proteomes" id="UP001199525">
    <property type="component" value="Unassembled WGS sequence"/>
</dbReference>
<dbReference type="RefSeq" id="WP_229487102.1">
    <property type="nucleotide sequence ID" value="NZ_JAIVFQ010000044.1"/>
</dbReference>
<evidence type="ECO:0000313" key="1">
    <source>
        <dbReference type="EMBL" id="MCC5602132.1"/>
    </source>
</evidence>